<proteinExistence type="inferred from homology"/>
<dbReference type="EMBL" id="BAAAYN010000004">
    <property type="protein sequence ID" value="GAA3383110.1"/>
    <property type="molecule type" value="Genomic_DNA"/>
</dbReference>
<evidence type="ECO:0000256" key="2">
    <source>
        <dbReference type="ARBA" id="ARBA00023002"/>
    </source>
</evidence>
<accession>A0ABP6SS31</accession>
<evidence type="ECO:0000313" key="5">
    <source>
        <dbReference type="Proteomes" id="UP001501676"/>
    </source>
</evidence>
<dbReference type="InterPro" id="IPR057326">
    <property type="entry name" value="KR_dom"/>
</dbReference>
<dbReference type="PROSITE" id="PS00061">
    <property type="entry name" value="ADH_SHORT"/>
    <property type="match status" value="1"/>
</dbReference>
<dbReference type="InterPro" id="IPR020904">
    <property type="entry name" value="Sc_DH/Rdtase_CS"/>
</dbReference>
<dbReference type="SMART" id="SM00822">
    <property type="entry name" value="PKS_KR"/>
    <property type="match status" value="1"/>
</dbReference>
<sequence>MTSSLLVTGATGRLGEAAVRLLAERGDRLLLTGRNAERLAELEKTFGEPGVVEVLHVDVSDPDGARRAAALAAERFDGLSGLVHLVGTFDVGPLMLTDVAAYQAVMASNFYSAVVTSQAVLPHLTDGGRLVFFGSPLAAEPMGGLSAYAAAKAALEAWVRSISHEVKKRGVHANLVSLTLVDTPEMRRERPGVVLDDTVSDELVARVIGFLTSEAADGLYGSVVPVVGKFGFASSLAGGPPAGRGPR</sequence>
<evidence type="ECO:0000313" key="4">
    <source>
        <dbReference type="EMBL" id="GAA3383110.1"/>
    </source>
</evidence>
<name>A0ABP6SS31_9ACTN</name>
<dbReference type="Pfam" id="PF13561">
    <property type="entry name" value="adh_short_C2"/>
    <property type="match status" value="1"/>
</dbReference>
<dbReference type="InterPro" id="IPR002347">
    <property type="entry name" value="SDR_fam"/>
</dbReference>
<dbReference type="PANTHER" id="PTHR43669:SF3">
    <property type="entry name" value="ALCOHOL DEHYDROGENASE, PUTATIVE (AFU_ORTHOLOGUE AFUA_3G03445)-RELATED"/>
    <property type="match status" value="1"/>
</dbReference>
<dbReference type="CDD" id="cd05233">
    <property type="entry name" value="SDR_c"/>
    <property type="match status" value="1"/>
</dbReference>
<reference evidence="5" key="1">
    <citation type="journal article" date="2019" name="Int. J. Syst. Evol. Microbiol.">
        <title>The Global Catalogue of Microorganisms (GCM) 10K type strain sequencing project: providing services to taxonomists for standard genome sequencing and annotation.</title>
        <authorList>
            <consortium name="The Broad Institute Genomics Platform"/>
            <consortium name="The Broad Institute Genome Sequencing Center for Infectious Disease"/>
            <person name="Wu L."/>
            <person name="Ma J."/>
        </authorList>
    </citation>
    <scope>NUCLEOTIDE SEQUENCE [LARGE SCALE GENOMIC DNA]</scope>
    <source>
        <strain evidence="5">JCM 9458</strain>
    </source>
</reference>
<comment type="caution">
    <text evidence="4">The sequence shown here is derived from an EMBL/GenBank/DDBJ whole genome shotgun (WGS) entry which is preliminary data.</text>
</comment>
<organism evidence="4 5">
    <name type="scientific">Cryptosporangium minutisporangium</name>
    <dbReference type="NCBI Taxonomy" id="113569"/>
    <lineage>
        <taxon>Bacteria</taxon>
        <taxon>Bacillati</taxon>
        <taxon>Actinomycetota</taxon>
        <taxon>Actinomycetes</taxon>
        <taxon>Cryptosporangiales</taxon>
        <taxon>Cryptosporangiaceae</taxon>
        <taxon>Cryptosporangium</taxon>
    </lineage>
</organism>
<dbReference type="RefSeq" id="WP_345726534.1">
    <property type="nucleotide sequence ID" value="NZ_BAAAYN010000004.1"/>
</dbReference>
<dbReference type="SUPFAM" id="SSF51735">
    <property type="entry name" value="NAD(P)-binding Rossmann-fold domains"/>
    <property type="match status" value="1"/>
</dbReference>
<keyword evidence="5" id="KW-1185">Reference proteome</keyword>
<dbReference type="PRINTS" id="PR00081">
    <property type="entry name" value="GDHRDH"/>
</dbReference>
<keyword evidence="2" id="KW-0560">Oxidoreductase</keyword>
<evidence type="ECO:0000259" key="3">
    <source>
        <dbReference type="SMART" id="SM00822"/>
    </source>
</evidence>
<protein>
    <recommendedName>
        <fullName evidence="3">Ketoreductase domain-containing protein</fullName>
    </recommendedName>
</protein>
<dbReference type="Proteomes" id="UP001501676">
    <property type="component" value="Unassembled WGS sequence"/>
</dbReference>
<comment type="similarity">
    <text evidence="1">Belongs to the short-chain dehydrogenases/reductases (SDR) family.</text>
</comment>
<dbReference type="Gene3D" id="3.40.50.720">
    <property type="entry name" value="NAD(P)-binding Rossmann-like Domain"/>
    <property type="match status" value="1"/>
</dbReference>
<gene>
    <name evidence="4" type="ORF">GCM10020369_07710</name>
</gene>
<dbReference type="PANTHER" id="PTHR43669">
    <property type="entry name" value="5-KETO-D-GLUCONATE 5-REDUCTASE"/>
    <property type="match status" value="1"/>
</dbReference>
<feature type="domain" description="Ketoreductase" evidence="3">
    <location>
        <begin position="3"/>
        <end position="186"/>
    </location>
</feature>
<dbReference type="InterPro" id="IPR036291">
    <property type="entry name" value="NAD(P)-bd_dom_sf"/>
</dbReference>
<evidence type="ECO:0000256" key="1">
    <source>
        <dbReference type="ARBA" id="ARBA00006484"/>
    </source>
</evidence>